<comment type="caution">
    <text evidence="10">The sequence shown here is derived from an EMBL/GenBank/DDBJ whole genome shotgun (WGS) entry which is preliminary data.</text>
</comment>
<dbReference type="CDD" id="cd02674">
    <property type="entry name" value="Peptidase_C19R"/>
    <property type="match status" value="1"/>
</dbReference>
<comment type="catalytic activity">
    <reaction evidence="1">
        <text>Thiol-dependent hydrolysis of ester, thioester, amide, peptide and isopeptide bonds formed by the C-terminal Gly of ubiquitin (a 76-residue protein attached to proteins as an intracellular targeting signal).</text>
        <dbReference type="EC" id="3.4.19.12"/>
    </reaction>
</comment>
<evidence type="ECO:0000256" key="8">
    <source>
        <dbReference type="SAM" id="MobiDB-lite"/>
    </source>
</evidence>
<evidence type="ECO:0000256" key="4">
    <source>
        <dbReference type="ARBA" id="ARBA00022670"/>
    </source>
</evidence>
<feature type="compositionally biased region" description="Low complexity" evidence="8">
    <location>
        <begin position="289"/>
        <end position="306"/>
    </location>
</feature>
<feature type="region of interest" description="Disordered" evidence="8">
    <location>
        <begin position="269"/>
        <end position="341"/>
    </location>
</feature>
<dbReference type="GO" id="GO:0006508">
    <property type="term" value="P:proteolysis"/>
    <property type="evidence" value="ECO:0007669"/>
    <property type="project" value="UniProtKB-KW"/>
</dbReference>
<evidence type="ECO:0000256" key="7">
    <source>
        <dbReference type="ARBA" id="ARBA00022807"/>
    </source>
</evidence>
<dbReference type="Pfam" id="PF00443">
    <property type="entry name" value="UCH"/>
    <property type="match status" value="1"/>
</dbReference>
<reference evidence="10" key="1">
    <citation type="journal article" date="2020" name="Fungal Divers.">
        <title>Resolving the Mortierellaceae phylogeny through synthesis of multi-gene phylogenetics and phylogenomics.</title>
        <authorList>
            <person name="Vandepol N."/>
            <person name="Liber J."/>
            <person name="Desiro A."/>
            <person name="Na H."/>
            <person name="Kennedy M."/>
            <person name="Barry K."/>
            <person name="Grigoriev I.V."/>
            <person name="Miller A.N."/>
            <person name="O'Donnell K."/>
            <person name="Stajich J.E."/>
            <person name="Bonito G."/>
        </authorList>
    </citation>
    <scope>NUCLEOTIDE SEQUENCE</scope>
    <source>
        <strain evidence="10">KOD1015</strain>
    </source>
</reference>
<evidence type="ECO:0000256" key="3">
    <source>
        <dbReference type="ARBA" id="ARBA00012759"/>
    </source>
</evidence>
<evidence type="ECO:0000256" key="1">
    <source>
        <dbReference type="ARBA" id="ARBA00000707"/>
    </source>
</evidence>
<dbReference type="PANTHER" id="PTHR21646:SF24">
    <property type="entry name" value="UBIQUITIN CARBOXYL-TERMINAL HYDROLASE"/>
    <property type="match status" value="1"/>
</dbReference>
<dbReference type="EMBL" id="JAABOA010000740">
    <property type="protein sequence ID" value="KAF9583310.1"/>
    <property type="molecule type" value="Genomic_DNA"/>
</dbReference>
<dbReference type="InterPro" id="IPR050185">
    <property type="entry name" value="Ub_carboxyl-term_hydrolase"/>
</dbReference>
<keyword evidence="6" id="KW-0378">Hydrolase</keyword>
<keyword evidence="11" id="KW-1185">Reference proteome</keyword>
<proteinExistence type="inferred from homology"/>
<dbReference type="InterPro" id="IPR001394">
    <property type="entry name" value="Peptidase_C19_UCH"/>
</dbReference>
<evidence type="ECO:0000256" key="2">
    <source>
        <dbReference type="ARBA" id="ARBA00009085"/>
    </source>
</evidence>
<dbReference type="Proteomes" id="UP000780801">
    <property type="component" value="Unassembled WGS sequence"/>
</dbReference>
<dbReference type="OrthoDB" id="292964at2759"/>
<organism evidence="10 11">
    <name type="scientific">Lunasporangiospora selenospora</name>
    <dbReference type="NCBI Taxonomy" id="979761"/>
    <lineage>
        <taxon>Eukaryota</taxon>
        <taxon>Fungi</taxon>
        <taxon>Fungi incertae sedis</taxon>
        <taxon>Mucoromycota</taxon>
        <taxon>Mortierellomycotina</taxon>
        <taxon>Mortierellomycetes</taxon>
        <taxon>Mortierellales</taxon>
        <taxon>Mortierellaceae</taxon>
        <taxon>Lunasporangiospora</taxon>
    </lineage>
</organism>
<evidence type="ECO:0000313" key="11">
    <source>
        <dbReference type="Proteomes" id="UP000780801"/>
    </source>
</evidence>
<dbReference type="Gene3D" id="3.90.70.10">
    <property type="entry name" value="Cysteine proteinases"/>
    <property type="match status" value="1"/>
</dbReference>
<dbReference type="InterPro" id="IPR038765">
    <property type="entry name" value="Papain-like_cys_pep_sf"/>
</dbReference>
<gene>
    <name evidence="10" type="primary">UBP12</name>
    <name evidence="10" type="ORF">BGW38_009777</name>
</gene>
<evidence type="ECO:0000256" key="5">
    <source>
        <dbReference type="ARBA" id="ARBA00022786"/>
    </source>
</evidence>
<dbReference type="PROSITE" id="PS00973">
    <property type="entry name" value="USP_2"/>
    <property type="match status" value="1"/>
</dbReference>
<keyword evidence="7" id="KW-0788">Thiol protease</keyword>
<name>A0A9P6FZ30_9FUNG</name>
<feature type="compositionally biased region" description="Polar residues" evidence="8">
    <location>
        <begin position="713"/>
        <end position="737"/>
    </location>
</feature>
<dbReference type="InterPro" id="IPR018200">
    <property type="entry name" value="USP_CS"/>
</dbReference>
<evidence type="ECO:0000256" key="6">
    <source>
        <dbReference type="ARBA" id="ARBA00022801"/>
    </source>
</evidence>
<dbReference type="InterPro" id="IPR028889">
    <property type="entry name" value="USP"/>
</dbReference>
<dbReference type="EC" id="3.4.19.12" evidence="3"/>
<feature type="domain" description="USP" evidence="9">
    <location>
        <begin position="1"/>
        <end position="564"/>
    </location>
</feature>
<feature type="region of interest" description="Disordered" evidence="8">
    <location>
        <begin position="692"/>
        <end position="737"/>
    </location>
</feature>
<evidence type="ECO:0000259" key="9">
    <source>
        <dbReference type="PROSITE" id="PS50235"/>
    </source>
</evidence>
<evidence type="ECO:0000313" key="10">
    <source>
        <dbReference type="EMBL" id="KAF9583310.1"/>
    </source>
</evidence>
<dbReference type="GO" id="GO:0004843">
    <property type="term" value="F:cysteine-type deubiquitinase activity"/>
    <property type="evidence" value="ECO:0007669"/>
    <property type="project" value="UniProtKB-EC"/>
</dbReference>
<accession>A0A9P6FZ30</accession>
<protein>
    <recommendedName>
        <fullName evidence="3">ubiquitinyl hydrolase 1</fullName>
        <ecNumber evidence="3">3.4.19.12</ecNumber>
    </recommendedName>
</protein>
<dbReference type="GO" id="GO:0016579">
    <property type="term" value="P:protein deubiquitination"/>
    <property type="evidence" value="ECO:0007669"/>
    <property type="project" value="InterPro"/>
</dbReference>
<keyword evidence="4" id="KW-0645">Protease</keyword>
<dbReference type="PANTHER" id="PTHR21646">
    <property type="entry name" value="UBIQUITIN CARBOXYL-TERMINAL HYDROLASE"/>
    <property type="match status" value="1"/>
</dbReference>
<dbReference type="AlphaFoldDB" id="A0A9P6FZ30"/>
<dbReference type="SUPFAM" id="SSF54001">
    <property type="entry name" value="Cysteine proteinases"/>
    <property type="match status" value="1"/>
</dbReference>
<feature type="region of interest" description="Disordered" evidence="8">
    <location>
        <begin position="641"/>
        <end position="664"/>
    </location>
</feature>
<dbReference type="PROSITE" id="PS50235">
    <property type="entry name" value="USP_3"/>
    <property type="match status" value="1"/>
</dbReference>
<comment type="similarity">
    <text evidence="2">Belongs to the peptidase C19 family.</text>
</comment>
<keyword evidence="5" id="KW-0833">Ubl conjugation pathway</keyword>
<sequence>MYLSLPLPINKKWTGTVTYVPYDVRQPLVDISVQLPKGSSQRQLKEKIADMMGTQAGRLFSAEVFQNRFYKSHENWEMVDELGDADKTFIYELPVADFTNAPDHVVFPVFSMMDITHFSFGKPPMIGHPMLVCVSKEEAKDPEAIVAAIAHQAKRYTTVDLFEAASASDDTPEDAQEDLDMDLIEPATSTSSSSAQTTTRVKKGIFRVGAFTPPSPQQSKYRSMMKPSLYAPMNHPTLDSMTDIFERAAASRDSDSERELDVYHVQYHRTHSTMEDDDNEAIGSNHYARPGSPSTLSDSSRSSNRPPVAPQDSEQSEDDDEVNLARVPKREPKLPPSPEPLVRHGDLLYCLWDQSVEQGITSPKKYRSFSSRAFDDEPVQSTSTLRALWDERGASVTDPVIQEEIMAAKRGRKTITLEDCLNEFTKEEQLGEEDLWYCPDCKKHQQATKKLDIWRFPDVLVVHLKRFSHTRSWRDKLDALVDFPIEGLDLGDRALKELQQGDNIYDLFGVSNHMGGLGGGHYTAYAKNEKQDRWYCFDDSHVSPVQNQESIKTSSAYLLFYRRRSAPIKEYEQRPPVADPEPEPELVPYSMGRAFGPSMERADDFMIPYGPRPLHDQDDDDIRFGPWGKPPSSPYQDIGPSLSLEDSDREGLGNILDDDDELPMYSSSIGPASLLVDSKDFMTNKKARVSQDFDHLDNDDLYTDMGNVGHSPDLSTCASDGSNPGTANASPRFSPIQ</sequence>